<sequence>MSRSSQAGGMVVGDEGIINLDRTIRGTAVDEALLIHSPCPHNALSNHPLARRDDAKAKPFSGRRAVARPKAPSDKQRSKPEPASNAQSSWFLSTMALIQQAPEALESLTGMVETYLEGMVEATKSLALAARREHPIPTDFEHALRRHNISMSSLKPHLKPPIPKKQIVPSYANVLFEDQDAYTTLPLLGEELSGQPDKDEKEYVPASFPDFPSKHTYKFTPQEDVNVRDSKKIREEAARTAQQGEDALRRLVRASKMRKQKEVKLLVERDVHGKERFRLWESTMKRFMAAEGRGENTDQMEIADHSMIVNGEVLFSRKEIPRVGKRSAALTNKKAL</sequence>
<organism evidence="1 2">
    <name type="scientific">Fusarium decemcellulare</name>
    <dbReference type="NCBI Taxonomy" id="57161"/>
    <lineage>
        <taxon>Eukaryota</taxon>
        <taxon>Fungi</taxon>
        <taxon>Dikarya</taxon>
        <taxon>Ascomycota</taxon>
        <taxon>Pezizomycotina</taxon>
        <taxon>Sordariomycetes</taxon>
        <taxon>Hypocreomycetidae</taxon>
        <taxon>Hypocreales</taxon>
        <taxon>Nectriaceae</taxon>
        <taxon>Fusarium</taxon>
        <taxon>Fusarium decemcellulare species complex</taxon>
    </lineage>
</organism>
<comment type="caution">
    <text evidence="1">The sequence shown here is derived from an EMBL/GenBank/DDBJ whole genome shotgun (WGS) entry which is preliminary data.</text>
</comment>
<keyword evidence="2" id="KW-1185">Reference proteome</keyword>
<proteinExistence type="predicted"/>
<protein>
    <submittedName>
        <fullName evidence="1">Uncharacterized protein</fullName>
    </submittedName>
</protein>
<accession>A0ACC1RGF5</accession>
<evidence type="ECO:0000313" key="1">
    <source>
        <dbReference type="EMBL" id="KAJ3518938.1"/>
    </source>
</evidence>
<dbReference type="Proteomes" id="UP001148629">
    <property type="component" value="Unassembled WGS sequence"/>
</dbReference>
<gene>
    <name evidence="1" type="ORF">NM208_g14323</name>
</gene>
<dbReference type="EMBL" id="JANRMS010003279">
    <property type="protein sequence ID" value="KAJ3518938.1"/>
    <property type="molecule type" value="Genomic_DNA"/>
</dbReference>
<reference evidence="1" key="1">
    <citation type="submission" date="2022-08" db="EMBL/GenBank/DDBJ databases">
        <title>Genome Sequence of Fusarium decemcellulare.</title>
        <authorList>
            <person name="Buettner E."/>
        </authorList>
    </citation>
    <scope>NUCLEOTIDE SEQUENCE</scope>
    <source>
        <strain evidence="1">Babe19</strain>
    </source>
</reference>
<name>A0ACC1RGF5_9HYPO</name>
<evidence type="ECO:0000313" key="2">
    <source>
        <dbReference type="Proteomes" id="UP001148629"/>
    </source>
</evidence>